<dbReference type="EMBL" id="KB932206">
    <property type="protein sequence ID" value="KCV69760.1"/>
    <property type="molecule type" value="Genomic_DNA"/>
</dbReference>
<dbReference type="PANTHER" id="PTHR43381">
    <property type="entry name" value="TRANSLATION INITIATION FACTOR IF-2-RELATED"/>
    <property type="match status" value="1"/>
</dbReference>
<keyword evidence="4" id="KW-0547">Nucleotide-binding</keyword>
<dbReference type="PANTHER" id="PTHR43381:SF20">
    <property type="entry name" value="TRANSLATION INITIATION FACTOR IF-2, MITOCHONDRIAL"/>
    <property type="match status" value="1"/>
</dbReference>
<name>A0A058Z659_FONAL</name>
<evidence type="ECO:0000256" key="5">
    <source>
        <dbReference type="ARBA" id="ARBA00022917"/>
    </source>
</evidence>
<dbReference type="InterPro" id="IPR044145">
    <property type="entry name" value="IF2_II"/>
</dbReference>
<keyword evidence="5" id="KW-0648">Protein biosynthesis</keyword>
<organism evidence="14">
    <name type="scientific">Fonticula alba</name>
    <name type="common">Slime mold</name>
    <dbReference type="NCBI Taxonomy" id="691883"/>
    <lineage>
        <taxon>Eukaryota</taxon>
        <taxon>Rotosphaerida</taxon>
        <taxon>Fonticulaceae</taxon>
        <taxon>Fonticula</taxon>
    </lineage>
</organism>
<dbReference type="CDD" id="cd03702">
    <property type="entry name" value="IF2_mtIF2_II"/>
    <property type="match status" value="1"/>
</dbReference>
<feature type="region of interest" description="Disordered" evidence="12">
    <location>
        <begin position="158"/>
        <end position="197"/>
    </location>
</feature>
<comment type="subcellular location">
    <subcellularLocation>
        <location evidence="1">Mitochondrion</location>
    </subcellularLocation>
</comment>
<dbReference type="OrthoDB" id="361630at2759"/>
<dbReference type="PROSITE" id="PS51722">
    <property type="entry name" value="G_TR_2"/>
    <property type="match status" value="1"/>
</dbReference>
<evidence type="ECO:0000256" key="8">
    <source>
        <dbReference type="ARBA" id="ARBA00023134"/>
    </source>
</evidence>
<dbReference type="InterPro" id="IPR000795">
    <property type="entry name" value="T_Tr_GTP-bd_dom"/>
</dbReference>
<dbReference type="FunFam" id="3.40.50.300:FF:000019">
    <property type="entry name" value="Translation initiation factor IF-2"/>
    <property type="match status" value="1"/>
</dbReference>
<dbReference type="InterPro" id="IPR023115">
    <property type="entry name" value="TIF_IF2_dom3"/>
</dbReference>
<dbReference type="GO" id="GO:0003743">
    <property type="term" value="F:translation initiation factor activity"/>
    <property type="evidence" value="ECO:0007669"/>
    <property type="project" value="UniProtKB-KW"/>
</dbReference>
<dbReference type="GO" id="GO:0003924">
    <property type="term" value="F:GTPase activity"/>
    <property type="evidence" value="ECO:0007669"/>
    <property type="project" value="InterPro"/>
</dbReference>
<dbReference type="SUPFAM" id="SSF52156">
    <property type="entry name" value="Initiation factor IF2/eIF5b, domain 3"/>
    <property type="match status" value="1"/>
</dbReference>
<dbReference type="InterPro" id="IPR036925">
    <property type="entry name" value="TIF_IF2_dom3_sf"/>
</dbReference>
<evidence type="ECO:0000259" key="13">
    <source>
        <dbReference type="PROSITE" id="PS51722"/>
    </source>
</evidence>
<dbReference type="Pfam" id="PF11987">
    <property type="entry name" value="IF-2"/>
    <property type="match status" value="1"/>
</dbReference>
<evidence type="ECO:0000256" key="10">
    <source>
        <dbReference type="ARBA" id="ARBA00044200"/>
    </source>
</evidence>
<dbReference type="Pfam" id="PF22042">
    <property type="entry name" value="EF-G_D2"/>
    <property type="match status" value="1"/>
</dbReference>
<dbReference type="Gene3D" id="3.40.50.10050">
    <property type="entry name" value="Translation initiation factor IF- 2, domain 3"/>
    <property type="match status" value="1"/>
</dbReference>
<keyword evidence="11" id="KW-0175">Coiled coil</keyword>
<dbReference type="GO" id="GO:0005739">
    <property type="term" value="C:mitochondrion"/>
    <property type="evidence" value="ECO:0007669"/>
    <property type="project" value="UniProtKB-SubCell"/>
</dbReference>
<dbReference type="CDD" id="cd01887">
    <property type="entry name" value="IF2_eIF5B"/>
    <property type="match status" value="1"/>
</dbReference>
<evidence type="ECO:0000313" key="15">
    <source>
        <dbReference type="Proteomes" id="UP000030693"/>
    </source>
</evidence>
<feature type="coiled-coil region" evidence="11">
    <location>
        <begin position="740"/>
        <end position="767"/>
    </location>
</feature>
<dbReference type="NCBIfam" id="TIGR00231">
    <property type="entry name" value="small_GTP"/>
    <property type="match status" value="1"/>
</dbReference>
<dbReference type="Proteomes" id="UP000030693">
    <property type="component" value="Unassembled WGS sequence"/>
</dbReference>
<evidence type="ECO:0000256" key="7">
    <source>
        <dbReference type="ARBA" id="ARBA00023128"/>
    </source>
</evidence>
<evidence type="ECO:0000256" key="11">
    <source>
        <dbReference type="SAM" id="Coils"/>
    </source>
</evidence>
<dbReference type="eggNOG" id="KOG1145">
    <property type="taxonomic scope" value="Eukaryota"/>
</dbReference>
<dbReference type="InterPro" id="IPR009000">
    <property type="entry name" value="Transl_B-barrel_sf"/>
</dbReference>
<dbReference type="STRING" id="691883.A0A058Z659"/>
<dbReference type="SUPFAM" id="SSF52540">
    <property type="entry name" value="P-loop containing nucleoside triphosphate hydrolases"/>
    <property type="match status" value="1"/>
</dbReference>
<comment type="function">
    <text evidence="9">One of the essential components for the initiation of protein synthesis. Protects formylmethionyl-tRNA from spontaneous hydrolysis and promotes its binding to the 30S ribosomal subunits. Also involved in the hydrolysis of GTP during the formation of the 70S ribosomal complex.</text>
</comment>
<protein>
    <recommendedName>
        <fullName evidence="10">Translation initiation factor IF-2, mitochondrial</fullName>
    </recommendedName>
</protein>
<dbReference type="GeneID" id="20528894"/>
<evidence type="ECO:0000256" key="9">
    <source>
        <dbReference type="ARBA" id="ARBA00025162"/>
    </source>
</evidence>
<accession>A0A058Z659</accession>
<dbReference type="GO" id="GO:0005525">
    <property type="term" value="F:GTP binding"/>
    <property type="evidence" value="ECO:0007669"/>
    <property type="project" value="UniProtKB-KW"/>
</dbReference>
<dbReference type="HAMAP" id="MF_00100_B">
    <property type="entry name" value="IF_2_B"/>
    <property type="match status" value="1"/>
</dbReference>
<keyword evidence="8" id="KW-0342">GTP-binding</keyword>
<dbReference type="InterPro" id="IPR015760">
    <property type="entry name" value="TIF_IF2"/>
</dbReference>
<feature type="compositionally biased region" description="Low complexity" evidence="12">
    <location>
        <begin position="70"/>
        <end position="86"/>
    </location>
</feature>
<feature type="region of interest" description="Disordered" evidence="12">
    <location>
        <begin position="1"/>
        <end position="131"/>
    </location>
</feature>
<evidence type="ECO:0000256" key="6">
    <source>
        <dbReference type="ARBA" id="ARBA00022946"/>
    </source>
</evidence>
<dbReference type="AlphaFoldDB" id="A0A058Z659"/>
<comment type="similarity">
    <text evidence="2">Belongs to the TRAFAC class translation factor GTPase superfamily. Classic translation factor GTPase family. IF-2 subfamily.</text>
</comment>
<reference evidence="14" key="1">
    <citation type="submission" date="2013-04" db="EMBL/GenBank/DDBJ databases">
        <title>The Genome Sequence of Fonticula alba ATCC 38817.</title>
        <authorList>
            <consortium name="The Broad Institute Genomics Platform"/>
            <person name="Russ C."/>
            <person name="Cuomo C."/>
            <person name="Burger G."/>
            <person name="Gray M.W."/>
            <person name="Holland P.W.H."/>
            <person name="King N."/>
            <person name="Lang F.B.F."/>
            <person name="Roger A.J."/>
            <person name="Ruiz-Trillo I."/>
            <person name="Brown M."/>
            <person name="Walker B."/>
            <person name="Young S."/>
            <person name="Zeng Q."/>
            <person name="Gargeya S."/>
            <person name="Fitzgerald M."/>
            <person name="Haas B."/>
            <person name="Abouelleil A."/>
            <person name="Allen A.W."/>
            <person name="Alvarado L."/>
            <person name="Arachchi H.M."/>
            <person name="Berlin A.M."/>
            <person name="Chapman S.B."/>
            <person name="Gainer-Dewar J."/>
            <person name="Goldberg J."/>
            <person name="Griggs A."/>
            <person name="Gujja S."/>
            <person name="Hansen M."/>
            <person name="Howarth C."/>
            <person name="Imamovic A."/>
            <person name="Ireland A."/>
            <person name="Larimer J."/>
            <person name="McCowan C."/>
            <person name="Murphy C."/>
            <person name="Pearson M."/>
            <person name="Poon T.W."/>
            <person name="Priest M."/>
            <person name="Roberts A."/>
            <person name="Saif S."/>
            <person name="Shea T."/>
            <person name="Sisk P."/>
            <person name="Sykes S."/>
            <person name="Wortman J."/>
            <person name="Nusbaum C."/>
            <person name="Birren B."/>
        </authorList>
    </citation>
    <scope>NUCLEOTIDE SEQUENCE [LARGE SCALE GENOMIC DNA]</scope>
    <source>
        <strain evidence="14">ATCC 38817</strain>
    </source>
</reference>
<feature type="compositionally biased region" description="Acidic residues" evidence="12">
    <location>
        <begin position="19"/>
        <end position="44"/>
    </location>
</feature>
<dbReference type="SUPFAM" id="SSF50447">
    <property type="entry name" value="Translation proteins"/>
    <property type="match status" value="2"/>
</dbReference>
<dbReference type="Gene3D" id="3.40.50.300">
    <property type="entry name" value="P-loop containing nucleotide triphosphate hydrolases"/>
    <property type="match status" value="1"/>
</dbReference>
<gene>
    <name evidence="14" type="ORF">H696_04169</name>
</gene>
<dbReference type="FunFam" id="2.40.30.10:FF:000008">
    <property type="entry name" value="Translation initiation factor IF-2"/>
    <property type="match status" value="1"/>
</dbReference>
<dbReference type="InterPro" id="IPR005225">
    <property type="entry name" value="Small_GTP-bd"/>
</dbReference>
<feature type="domain" description="Tr-type G" evidence="13">
    <location>
        <begin position="446"/>
        <end position="616"/>
    </location>
</feature>
<dbReference type="InterPro" id="IPR000178">
    <property type="entry name" value="TF_IF2_bacterial-like"/>
</dbReference>
<dbReference type="Gene3D" id="2.40.30.10">
    <property type="entry name" value="Translation factors"/>
    <property type="match status" value="2"/>
</dbReference>
<keyword evidence="15" id="KW-1185">Reference proteome</keyword>
<evidence type="ECO:0000256" key="3">
    <source>
        <dbReference type="ARBA" id="ARBA00022540"/>
    </source>
</evidence>
<evidence type="ECO:0000256" key="2">
    <source>
        <dbReference type="ARBA" id="ARBA00007733"/>
    </source>
</evidence>
<dbReference type="Pfam" id="PF00009">
    <property type="entry name" value="GTP_EFTU"/>
    <property type="match status" value="1"/>
</dbReference>
<dbReference type="InterPro" id="IPR053905">
    <property type="entry name" value="EF-G-like_DII"/>
</dbReference>
<evidence type="ECO:0000256" key="12">
    <source>
        <dbReference type="SAM" id="MobiDB-lite"/>
    </source>
</evidence>
<proteinExistence type="inferred from homology"/>
<dbReference type="CDD" id="cd03692">
    <property type="entry name" value="mtIF2_IVc"/>
    <property type="match status" value="1"/>
</dbReference>
<evidence type="ECO:0000256" key="1">
    <source>
        <dbReference type="ARBA" id="ARBA00004173"/>
    </source>
</evidence>
<sequence length="1006" mass="110462">MLTCYRGGFRAAGSFNSRDDDEGDFDDFFEGGFDDGDGDGDEEGDRPYRRPPRRRDPNMQNPHFNWDGKPTSTAPAPRSSGPRAPTGLFTPPTAGGRPRTSQPPRQDGLPAVPQRGSARSGAEPPATASPATVEAALVNSSRLTSFVVGSTRKVGSFSGLFGTGSGDDSADAPGSDRLNRSSPGDESDDDLTIGDGGAGVPINPATFHLFRYAPFSLQKGRTLDVTRSRYVEKGRTQNPFSRYRVSSSSLERPDALRVLFTTAAGSSAQTTTAQKTQYINSIMEFCSAQVNPNFSHYIFEDIERYIVSLLVEHPYFTEEPHPDDSEAKTPAGKRVLQMIANVKHMRELFEDAMLDVPSDRPWIIATTFKENNLLITKYPPAVLVRLASFHGYKLLNDQGLCLDTFTSMLDHYYIKYVMPYVEDSDGEEYALLKPKELDIHSPTYLPRPAVVTIMGHVDHGKTTLLDSLRSGSVAAGEAGGITQHIGAFSVPLPTGERVTFIDTPGHAAFSNMRSRGASVTDIVVLVVAADDGVLRQTVEAINHAQNARVPIIVAINKCDRPDANPDQIRQQLLSHGIQTEEYGGDIQSCEVSALRREGLDRLLDAINTQAMMMDLRAEQDGPVEGIVLESRYDRGRGLVATVLVKSGLLRIGSCLVAGAGWGRVRELSNEHGVVLSNDPNFTFIPPGMPVEVSGWRELPHAGDIVNEAPSEQAARAIHEALNRTGYESGMTEMTREAALAAETAAALAREKEEHDREKRRRNRHRAAVRDKLDDITNMMEQGPEEAGPRHFNVIIRGDVQGTVEALAELLPVLKNDQLHLKVLDQTVGEIRSSDIYQAATTKSHIVAFNIPVSKTAQQEAKLAGVRIFDSRVVYHLLEELRETMSHSLEPEEYEEEQGEAMVQQLFVTHLGKRPVTVIGCKLATGRMTRDSRVRVYRGKELIHEGGILSLRHLKDDVKTVANGQEFGLTLRQDTEFELQPGDRVVAHTISTRAPKFITSEEAIASL</sequence>
<dbReference type="RefSeq" id="XP_009496325.1">
    <property type="nucleotide sequence ID" value="XM_009498050.1"/>
</dbReference>
<evidence type="ECO:0000256" key="4">
    <source>
        <dbReference type="ARBA" id="ARBA00022741"/>
    </source>
</evidence>
<dbReference type="FunFam" id="3.40.50.10050:FF:000001">
    <property type="entry name" value="Translation initiation factor IF-2"/>
    <property type="match status" value="1"/>
</dbReference>
<evidence type="ECO:0000313" key="14">
    <source>
        <dbReference type="EMBL" id="KCV69760.1"/>
    </source>
</evidence>
<keyword evidence="3" id="KW-0396">Initiation factor</keyword>
<dbReference type="InterPro" id="IPR027417">
    <property type="entry name" value="P-loop_NTPase"/>
</dbReference>
<keyword evidence="7" id="KW-0496">Mitochondrion</keyword>
<keyword evidence="6" id="KW-0809">Transit peptide</keyword>